<keyword evidence="8" id="KW-0378">Hydrolase</keyword>
<dbReference type="GO" id="GO:0009245">
    <property type="term" value="P:lipid A biosynthetic process"/>
    <property type="evidence" value="ECO:0007669"/>
    <property type="project" value="TreeGrafter"/>
</dbReference>
<dbReference type="GO" id="GO:0016020">
    <property type="term" value="C:membrane"/>
    <property type="evidence" value="ECO:0007669"/>
    <property type="project" value="GOC"/>
</dbReference>
<dbReference type="AlphaFoldDB" id="A0A8J6AYN6"/>
<keyword evidence="3" id="KW-0479">Metal-binding</keyword>
<comment type="caution">
    <text evidence="8">The sequence shown here is derived from an EMBL/GenBank/DDBJ whole genome shotgun (WGS) entry which is preliminary data.</text>
</comment>
<evidence type="ECO:0000256" key="2">
    <source>
        <dbReference type="ARBA" id="ARBA00022519"/>
    </source>
</evidence>
<proteinExistence type="predicted"/>
<keyword evidence="1" id="KW-1003">Cell membrane</keyword>
<feature type="region of interest" description="Disordered" evidence="6">
    <location>
        <begin position="24"/>
        <end position="62"/>
    </location>
</feature>
<dbReference type="EMBL" id="JAHDYR010000003">
    <property type="protein sequence ID" value="KAG9397288.1"/>
    <property type="molecule type" value="Genomic_DNA"/>
</dbReference>
<dbReference type="InterPro" id="IPR043461">
    <property type="entry name" value="LpxH-like"/>
</dbReference>
<keyword evidence="2" id="KW-0997">Cell inner membrane</keyword>
<evidence type="ECO:0000256" key="4">
    <source>
        <dbReference type="ARBA" id="ARBA00023136"/>
    </source>
</evidence>
<dbReference type="Pfam" id="PF00149">
    <property type="entry name" value="Metallophos"/>
    <property type="match status" value="1"/>
</dbReference>
<dbReference type="InterPro" id="IPR029052">
    <property type="entry name" value="Metallo-depent_PP-like"/>
</dbReference>
<feature type="domain" description="Calcineurin-like phosphoesterase" evidence="7">
    <location>
        <begin position="303"/>
        <end position="401"/>
    </location>
</feature>
<dbReference type="PANTHER" id="PTHR34990">
    <property type="entry name" value="UDP-2,3-DIACYLGLUCOSAMINE HYDROLASE-RELATED"/>
    <property type="match status" value="1"/>
</dbReference>
<dbReference type="SUPFAM" id="SSF56300">
    <property type="entry name" value="Metallo-dependent phosphatases"/>
    <property type="match status" value="1"/>
</dbReference>
<evidence type="ECO:0000256" key="5">
    <source>
        <dbReference type="ARBA" id="ARBA00023211"/>
    </source>
</evidence>
<evidence type="ECO:0000313" key="8">
    <source>
        <dbReference type="EMBL" id="KAG9397288.1"/>
    </source>
</evidence>
<organism evidence="8 9">
    <name type="scientific">Carpediemonas membranifera</name>
    <dbReference type="NCBI Taxonomy" id="201153"/>
    <lineage>
        <taxon>Eukaryota</taxon>
        <taxon>Metamonada</taxon>
        <taxon>Carpediemonas-like organisms</taxon>
        <taxon>Carpediemonas</taxon>
    </lineage>
</organism>
<reference evidence="8" key="1">
    <citation type="submission" date="2021-05" db="EMBL/GenBank/DDBJ databases">
        <title>A free-living protist that lacks canonical eukaryotic 1 DNA replication and segregation systems.</title>
        <authorList>
            <person name="Salas-Leiva D.E."/>
            <person name="Tromer E.C."/>
            <person name="Curtis B.A."/>
            <person name="Jerlstrom-Hultqvist J."/>
            <person name="Kolisko M."/>
            <person name="Yi Z."/>
            <person name="Salas-Leiva J.S."/>
            <person name="Gallot-Lavallee L."/>
            <person name="Kops G.J.P.L."/>
            <person name="Archibald J.M."/>
            <person name="Simpson A.G.B."/>
            <person name="Roger A.J."/>
        </authorList>
    </citation>
    <scope>NUCLEOTIDE SEQUENCE</scope>
    <source>
        <strain evidence="8">BICM</strain>
    </source>
</reference>
<evidence type="ECO:0000256" key="1">
    <source>
        <dbReference type="ARBA" id="ARBA00022475"/>
    </source>
</evidence>
<protein>
    <submittedName>
        <fullName evidence="8">UDP-23-diacylglucosamine hydrolase</fullName>
    </submittedName>
</protein>
<evidence type="ECO:0000313" key="9">
    <source>
        <dbReference type="Proteomes" id="UP000717585"/>
    </source>
</evidence>
<accession>A0A8J6AYN6</accession>
<name>A0A8J6AYN6_9EUKA</name>
<dbReference type="Proteomes" id="UP000717585">
    <property type="component" value="Unassembled WGS sequence"/>
</dbReference>
<dbReference type="OrthoDB" id="9974421at2759"/>
<keyword evidence="9" id="KW-1185">Reference proteome</keyword>
<sequence>MDPEKEEAVAAMLVSRIDQLAIDISDSSDSDDSSGYSSDSPATPSQHESLKRQGSSLLRLPNTDPVRHVLGTLGLQRSEMKDITMLTNLALAAATGIGDQAEDRFQRKVRSISQRASANVVHFMTRRVGVDPVQVVKAAKFFLMSEQAWTPPQGGEMPTNEVAFGSLLMSARAFLNSAQEDREANAEGIKIVLEKLLEYMREQDPEDELVSELEALQTAEGVEPTRVRSILLELIKRATAFEDPAAMGNSSAFETDTEAENPAEVNPVSLGLEMPSSPGPNDESLSTMVHSQMARRHRNRNVIRVISDLHLSSHWHTEKSHASLMSVLGEMEAVDTYVSTLVINGDIVERWLAPAEEKPRSAVDMLRDPTASRVVKAIKRVAANGVRIYYLRGNHDDDVTASDVFALFGTAVHFVEGEDLIISGIRFTHGHCHDFVCRPYTHAEHKRPIAYFMSRCAASSGLNEGGATGGYRKVSQNISNRFAAPLFSIFKLRTACHWAIVKVMTVAFQADNWEQIADRRIIMEDGSFVTLQQVMDQYLDIMRTTQKEYGSVKAAAMSRAAISGQLGHFLRRSPYLVDVFSHTHQQSLRSYRRHRPLGARPADEWTPALGSQKPVKAKRRLPTRVVYANTGCFATDMASYVDILMMPAKARVVSRLPTYLFGRSQVRDIASHKTKMKHGAPLDGLQAFPSDASQRIIGTGHEVIGTGALLPYEVRVFKSNPAGGFYLQKAKRVPYEGDWTSRGQWATRHGNKYKTTEEERPLFVTGVEGKVAVPVTGTIRATDRKHLGINRAAWDPAPLRYGAQEMARQEQTVSNTV</sequence>
<dbReference type="InterPro" id="IPR004843">
    <property type="entry name" value="Calcineurin-like_PHP"/>
</dbReference>
<keyword evidence="5" id="KW-0464">Manganese</keyword>
<dbReference type="GO" id="GO:0008758">
    <property type="term" value="F:UDP-2,3-diacylglucosamine hydrolase activity"/>
    <property type="evidence" value="ECO:0007669"/>
    <property type="project" value="TreeGrafter"/>
</dbReference>
<dbReference type="Gene3D" id="3.60.21.10">
    <property type="match status" value="1"/>
</dbReference>
<keyword evidence="4" id="KW-0472">Membrane</keyword>
<feature type="compositionally biased region" description="Polar residues" evidence="6">
    <location>
        <begin position="41"/>
        <end position="56"/>
    </location>
</feature>
<dbReference type="GO" id="GO:0046872">
    <property type="term" value="F:metal ion binding"/>
    <property type="evidence" value="ECO:0007669"/>
    <property type="project" value="UniProtKB-KW"/>
</dbReference>
<gene>
    <name evidence="8" type="ORF">J8273_1203</name>
</gene>
<evidence type="ECO:0000256" key="6">
    <source>
        <dbReference type="SAM" id="MobiDB-lite"/>
    </source>
</evidence>
<evidence type="ECO:0000259" key="7">
    <source>
        <dbReference type="Pfam" id="PF00149"/>
    </source>
</evidence>
<evidence type="ECO:0000256" key="3">
    <source>
        <dbReference type="ARBA" id="ARBA00022723"/>
    </source>
</evidence>